<accession>A0A9D4N500</accession>
<dbReference type="AlphaFoldDB" id="A0A9D4N500"/>
<keyword evidence="2" id="KW-1185">Reference proteome</keyword>
<evidence type="ECO:0000313" key="1">
    <source>
        <dbReference type="EMBL" id="KAH3888126.1"/>
    </source>
</evidence>
<name>A0A9D4N500_DREPO</name>
<organism evidence="1 2">
    <name type="scientific">Dreissena polymorpha</name>
    <name type="common">Zebra mussel</name>
    <name type="synonym">Mytilus polymorpha</name>
    <dbReference type="NCBI Taxonomy" id="45954"/>
    <lineage>
        <taxon>Eukaryota</taxon>
        <taxon>Metazoa</taxon>
        <taxon>Spiralia</taxon>
        <taxon>Lophotrochozoa</taxon>
        <taxon>Mollusca</taxon>
        <taxon>Bivalvia</taxon>
        <taxon>Autobranchia</taxon>
        <taxon>Heteroconchia</taxon>
        <taxon>Euheterodonta</taxon>
        <taxon>Imparidentia</taxon>
        <taxon>Neoheterodontei</taxon>
        <taxon>Myida</taxon>
        <taxon>Dreissenoidea</taxon>
        <taxon>Dreissenidae</taxon>
        <taxon>Dreissena</taxon>
    </lineage>
</organism>
<reference evidence="1" key="1">
    <citation type="journal article" date="2019" name="bioRxiv">
        <title>The Genome of the Zebra Mussel, Dreissena polymorpha: A Resource for Invasive Species Research.</title>
        <authorList>
            <person name="McCartney M.A."/>
            <person name="Auch B."/>
            <person name="Kono T."/>
            <person name="Mallez S."/>
            <person name="Zhang Y."/>
            <person name="Obille A."/>
            <person name="Becker A."/>
            <person name="Abrahante J.E."/>
            <person name="Garbe J."/>
            <person name="Badalamenti J.P."/>
            <person name="Herman A."/>
            <person name="Mangelson H."/>
            <person name="Liachko I."/>
            <person name="Sullivan S."/>
            <person name="Sone E.D."/>
            <person name="Koren S."/>
            <person name="Silverstein K.A.T."/>
            <person name="Beckman K.B."/>
            <person name="Gohl D.M."/>
        </authorList>
    </citation>
    <scope>NUCLEOTIDE SEQUENCE</scope>
    <source>
        <strain evidence="1">Duluth1</strain>
        <tissue evidence="1">Whole animal</tissue>
    </source>
</reference>
<sequence>MTKFDQDGVIYVGLRFHEDWTINKTCRLARKTAMSPAGHNKCSDHVYYSLIWKTAPSPCGHIFQRTGTIFKLNQAIIKKNVIVNLTSRVLTRFYYSRIRKPDPPDPPPGGHVFQHINRTNVLTIVHEDWTKIRLLECNKISARPPCGHVFQLTCTIFELSRDIIETNVLTEIHEDWTINVTSRVLTSFFFNLTYFEHDHDIITSNLWTKFHED</sequence>
<proteinExistence type="predicted"/>
<evidence type="ECO:0000313" key="2">
    <source>
        <dbReference type="Proteomes" id="UP000828390"/>
    </source>
</evidence>
<protein>
    <submittedName>
        <fullName evidence="1">Uncharacterized protein</fullName>
    </submittedName>
</protein>
<dbReference type="Proteomes" id="UP000828390">
    <property type="component" value="Unassembled WGS sequence"/>
</dbReference>
<gene>
    <name evidence="1" type="ORF">DPMN_012153</name>
</gene>
<comment type="caution">
    <text evidence="1">The sequence shown here is derived from an EMBL/GenBank/DDBJ whole genome shotgun (WGS) entry which is preliminary data.</text>
</comment>
<dbReference type="EMBL" id="JAIWYP010000001">
    <property type="protein sequence ID" value="KAH3888126.1"/>
    <property type="molecule type" value="Genomic_DNA"/>
</dbReference>
<reference evidence="1" key="2">
    <citation type="submission" date="2020-11" db="EMBL/GenBank/DDBJ databases">
        <authorList>
            <person name="McCartney M.A."/>
            <person name="Auch B."/>
            <person name="Kono T."/>
            <person name="Mallez S."/>
            <person name="Becker A."/>
            <person name="Gohl D.M."/>
            <person name="Silverstein K.A.T."/>
            <person name="Koren S."/>
            <person name="Bechman K.B."/>
            <person name="Herman A."/>
            <person name="Abrahante J.E."/>
            <person name="Garbe J."/>
        </authorList>
    </citation>
    <scope>NUCLEOTIDE SEQUENCE</scope>
    <source>
        <strain evidence="1">Duluth1</strain>
        <tissue evidence="1">Whole animal</tissue>
    </source>
</reference>